<dbReference type="InterPro" id="IPR011335">
    <property type="entry name" value="Restrct_endonuc-II-like"/>
</dbReference>
<dbReference type="GO" id="GO:0006289">
    <property type="term" value="P:nucleotide-excision repair"/>
    <property type="evidence" value="ECO:0007669"/>
    <property type="project" value="UniProtKB-ARBA"/>
</dbReference>
<dbReference type="InterPro" id="IPR004579">
    <property type="entry name" value="ERCC1/RAD10/SWI10"/>
</dbReference>
<dbReference type="InterPro" id="IPR047260">
    <property type="entry name" value="ERCC1-like_central_dom"/>
</dbReference>
<accession>A0AAD4H809</accession>
<keyword evidence="5" id="KW-0234">DNA repair</keyword>
<dbReference type="Pfam" id="PF03834">
    <property type="entry name" value="Rad10"/>
    <property type="match status" value="1"/>
</dbReference>
<proteinExistence type="inferred from homology"/>
<dbReference type="AlphaFoldDB" id="A0AAD4H809"/>
<feature type="region of interest" description="Disordered" evidence="8">
    <location>
        <begin position="80"/>
        <end position="125"/>
    </location>
</feature>
<evidence type="ECO:0000256" key="3">
    <source>
        <dbReference type="ARBA" id="ARBA00022763"/>
    </source>
</evidence>
<gene>
    <name evidence="10" type="primary">RAD10</name>
    <name evidence="10" type="ORF">BGZ95_009253</name>
</gene>
<keyword evidence="11" id="KW-1185">Reference proteome</keyword>
<keyword evidence="6" id="KW-0539">Nucleus</keyword>
<evidence type="ECO:0000256" key="7">
    <source>
        <dbReference type="ARBA" id="ARBA00071993"/>
    </source>
</evidence>
<dbReference type="GO" id="GO:0003684">
    <property type="term" value="F:damaged DNA binding"/>
    <property type="evidence" value="ECO:0007669"/>
    <property type="project" value="InterPro"/>
</dbReference>
<dbReference type="GO" id="GO:0006312">
    <property type="term" value="P:mitotic recombination"/>
    <property type="evidence" value="ECO:0007669"/>
    <property type="project" value="TreeGrafter"/>
</dbReference>
<evidence type="ECO:0000256" key="8">
    <source>
        <dbReference type="SAM" id="MobiDB-lite"/>
    </source>
</evidence>
<reference evidence="10" key="1">
    <citation type="journal article" date="2020" name="Fungal Divers.">
        <title>Resolving the Mortierellaceae phylogeny through synthesis of multi-gene phylogenetics and phylogenomics.</title>
        <authorList>
            <person name="Vandepol N."/>
            <person name="Liber J."/>
            <person name="Desiro A."/>
            <person name="Na H."/>
            <person name="Kennedy M."/>
            <person name="Barry K."/>
            <person name="Grigoriev I.V."/>
            <person name="Miller A.N."/>
            <person name="O'Donnell K."/>
            <person name="Stajich J.E."/>
            <person name="Bonito G."/>
        </authorList>
    </citation>
    <scope>NUCLEOTIDE SEQUENCE</scope>
    <source>
        <strain evidence="10">NRRL 28262</strain>
    </source>
</reference>
<evidence type="ECO:0000256" key="6">
    <source>
        <dbReference type="ARBA" id="ARBA00023242"/>
    </source>
</evidence>
<evidence type="ECO:0000259" key="9">
    <source>
        <dbReference type="Pfam" id="PF03834"/>
    </source>
</evidence>
<dbReference type="FunFam" id="3.40.50.10130:FF:000001">
    <property type="entry name" value="DNA excision repair protein ERCC-1"/>
    <property type="match status" value="1"/>
</dbReference>
<organism evidence="10 11">
    <name type="scientific">Linnemannia exigua</name>
    <dbReference type="NCBI Taxonomy" id="604196"/>
    <lineage>
        <taxon>Eukaryota</taxon>
        <taxon>Fungi</taxon>
        <taxon>Fungi incertae sedis</taxon>
        <taxon>Mucoromycota</taxon>
        <taxon>Mortierellomycotina</taxon>
        <taxon>Mortierellomycetes</taxon>
        <taxon>Mortierellales</taxon>
        <taxon>Mortierellaceae</taxon>
        <taxon>Linnemannia</taxon>
    </lineage>
</organism>
<dbReference type="GO" id="GO:0004519">
    <property type="term" value="F:endonuclease activity"/>
    <property type="evidence" value="ECO:0007669"/>
    <property type="project" value="UniProtKB-KW"/>
</dbReference>
<evidence type="ECO:0000256" key="1">
    <source>
        <dbReference type="ARBA" id="ARBA00004123"/>
    </source>
</evidence>
<dbReference type="Gene3D" id="3.40.50.10130">
    <property type="match status" value="1"/>
</dbReference>
<dbReference type="Pfam" id="PF14520">
    <property type="entry name" value="HHH_5"/>
    <property type="match status" value="1"/>
</dbReference>
<evidence type="ECO:0000256" key="2">
    <source>
        <dbReference type="ARBA" id="ARBA00008283"/>
    </source>
</evidence>
<feature type="compositionally biased region" description="Low complexity" evidence="8">
    <location>
        <begin position="179"/>
        <end position="196"/>
    </location>
</feature>
<dbReference type="SUPFAM" id="SSF52980">
    <property type="entry name" value="Restriction endonuclease-like"/>
    <property type="match status" value="1"/>
</dbReference>
<sequence length="415" mass="45349">MNNNNTNKGPGGGMPFKLPSRAELEQRRKQLEANSKPAILFKPRGIAIDSQNRNADVLDSNATNSSLTSSLSTTSALQTETLASSSSNTQRPGASSATPVIVSSRQHYQQQQQQKAQAVDDDDYGFGDDLGDVNFNDDLFDDIDRPSTISKLPAAAAATNTQSTQATLVAAQSSTQFSSSSTQNSAATTGTGTGKTLIAPPPFQPKSKSAVVIRSSQRGNPLIQFIRNVPIEYGEVIPDFVVGLTSCVLFLSIRYHRLHPEYIFSRIASLGNNFVLRVLLVLVDVDTHQHAIRELTRVAVVNDLTLICAWSNEEAARYIETYKAYENKAPDAIKERVENDYLSKLTDGLTQIPSINKTDIVTLSSTFGSLKNIMDSSADELGLLPGFGERKVKRLIEAFDQPFAIDPKKRRHKRS</sequence>
<evidence type="ECO:0000256" key="4">
    <source>
        <dbReference type="ARBA" id="ARBA00023125"/>
    </source>
</evidence>
<feature type="region of interest" description="Disordered" evidence="8">
    <location>
        <begin position="1"/>
        <end position="21"/>
    </location>
</feature>
<evidence type="ECO:0000313" key="11">
    <source>
        <dbReference type="Proteomes" id="UP001194580"/>
    </source>
</evidence>
<keyword evidence="10" id="KW-0378">Hydrolase</keyword>
<protein>
    <recommendedName>
        <fullName evidence="7">DNA excision repair protein ERCC-1</fullName>
    </recommendedName>
</protein>
<feature type="region of interest" description="Disordered" evidence="8">
    <location>
        <begin position="179"/>
        <end position="200"/>
    </location>
</feature>
<comment type="similarity">
    <text evidence="2">Belongs to the ERCC1/RAD10/SWI10 family.</text>
</comment>
<feature type="domain" description="ERCC1-like central" evidence="9">
    <location>
        <begin position="211"/>
        <end position="323"/>
    </location>
</feature>
<keyword evidence="10" id="KW-0255">Endonuclease</keyword>
<dbReference type="GO" id="GO:0070522">
    <property type="term" value="C:ERCC4-ERCC1 complex"/>
    <property type="evidence" value="ECO:0007669"/>
    <property type="project" value="TreeGrafter"/>
</dbReference>
<name>A0AAD4H809_9FUNG</name>
<comment type="caution">
    <text evidence="10">The sequence shown here is derived from an EMBL/GenBank/DDBJ whole genome shotgun (WGS) entry which is preliminary data.</text>
</comment>
<comment type="subcellular location">
    <subcellularLocation>
        <location evidence="1">Nucleus</location>
    </subcellularLocation>
</comment>
<dbReference type="Gene3D" id="1.10.150.20">
    <property type="entry name" value="5' to 3' exonuclease, C-terminal subdomain"/>
    <property type="match status" value="1"/>
</dbReference>
<keyword evidence="4" id="KW-0238">DNA-binding</keyword>
<keyword evidence="10" id="KW-0540">Nuclease</keyword>
<evidence type="ECO:0000256" key="5">
    <source>
        <dbReference type="ARBA" id="ARBA00023204"/>
    </source>
</evidence>
<dbReference type="FunFam" id="1.10.150.20:FF:000017">
    <property type="entry name" value="DNA excision repair protein ERCC-1"/>
    <property type="match status" value="1"/>
</dbReference>
<dbReference type="InterPro" id="IPR010994">
    <property type="entry name" value="RuvA_2-like"/>
</dbReference>
<dbReference type="Proteomes" id="UP001194580">
    <property type="component" value="Unassembled WGS sequence"/>
</dbReference>
<dbReference type="PANTHER" id="PTHR12749:SF0">
    <property type="entry name" value="DNA EXCISION REPAIR PROTEIN ERCC-1"/>
    <property type="match status" value="1"/>
</dbReference>
<feature type="compositionally biased region" description="Polar residues" evidence="8">
    <location>
        <begin position="88"/>
        <end position="108"/>
    </location>
</feature>
<dbReference type="EMBL" id="JAAAIL010000533">
    <property type="protein sequence ID" value="KAG0275022.1"/>
    <property type="molecule type" value="Genomic_DNA"/>
</dbReference>
<dbReference type="CDD" id="cd22325">
    <property type="entry name" value="ERCC1_C-like"/>
    <property type="match status" value="1"/>
</dbReference>
<dbReference type="NCBIfam" id="TIGR00597">
    <property type="entry name" value="rad10"/>
    <property type="match status" value="1"/>
</dbReference>
<evidence type="ECO:0000313" key="10">
    <source>
        <dbReference type="EMBL" id="KAG0275022.1"/>
    </source>
</evidence>
<dbReference type="SUPFAM" id="SSF47781">
    <property type="entry name" value="RuvA domain 2-like"/>
    <property type="match status" value="1"/>
</dbReference>
<dbReference type="GO" id="GO:0006302">
    <property type="term" value="P:double-strand break repair"/>
    <property type="evidence" value="ECO:0007669"/>
    <property type="project" value="UniProtKB-ARBA"/>
</dbReference>
<dbReference type="PANTHER" id="PTHR12749">
    <property type="entry name" value="EXCISION REPAIR CROSS-COMPLEMENTING 1 ERCC1"/>
    <property type="match status" value="1"/>
</dbReference>
<dbReference type="GO" id="GO:0000110">
    <property type="term" value="C:nucleotide-excision repair factor 1 complex"/>
    <property type="evidence" value="ECO:0007669"/>
    <property type="project" value="TreeGrafter"/>
</dbReference>
<dbReference type="GO" id="GO:0003697">
    <property type="term" value="F:single-stranded DNA binding"/>
    <property type="evidence" value="ECO:0007669"/>
    <property type="project" value="TreeGrafter"/>
</dbReference>
<keyword evidence="3" id="KW-0227">DNA damage</keyword>
<dbReference type="GO" id="GO:0070914">
    <property type="term" value="P:UV-damage excision repair"/>
    <property type="evidence" value="ECO:0007669"/>
    <property type="project" value="TreeGrafter"/>
</dbReference>